<evidence type="ECO:0000313" key="2">
    <source>
        <dbReference type="Proteomes" id="UP000799640"/>
    </source>
</evidence>
<dbReference type="InterPro" id="IPR029058">
    <property type="entry name" value="AB_hydrolase_fold"/>
</dbReference>
<reference evidence="1" key="1">
    <citation type="journal article" date="2020" name="Stud. Mycol.">
        <title>101 Dothideomycetes genomes: a test case for predicting lifestyles and emergence of pathogens.</title>
        <authorList>
            <person name="Haridas S."/>
            <person name="Albert R."/>
            <person name="Binder M."/>
            <person name="Bloem J."/>
            <person name="Labutti K."/>
            <person name="Salamov A."/>
            <person name="Andreopoulos B."/>
            <person name="Baker S."/>
            <person name="Barry K."/>
            <person name="Bills G."/>
            <person name="Bluhm B."/>
            <person name="Cannon C."/>
            <person name="Castanera R."/>
            <person name="Culley D."/>
            <person name="Daum C."/>
            <person name="Ezra D."/>
            <person name="Gonzalez J."/>
            <person name="Henrissat B."/>
            <person name="Kuo A."/>
            <person name="Liang C."/>
            <person name="Lipzen A."/>
            <person name="Lutzoni F."/>
            <person name="Magnuson J."/>
            <person name="Mondo S."/>
            <person name="Nolan M."/>
            <person name="Ohm R."/>
            <person name="Pangilinan J."/>
            <person name="Park H.-J."/>
            <person name="Ramirez L."/>
            <person name="Alfaro M."/>
            <person name="Sun H."/>
            <person name="Tritt A."/>
            <person name="Yoshinaga Y."/>
            <person name="Zwiers L.-H."/>
            <person name="Turgeon B."/>
            <person name="Goodwin S."/>
            <person name="Spatafora J."/>
            <person name="Crous P."/>
            <person name="Grigoriev I."/>
        </authorList>
    </citation>
    <scope>NUCLEOTIDE SEQUENCE</scope>
    <source>
        <strain evidence="1">CBS 262.69</strain>
    </source>
</reference>
<accession>A0A6G1HZF8</accession>
<dbReference type="OrthoDB" id="420264at2759"/>
<dbReference type="Gene3D" id="3.40.50.1820">
    <property type="entry name" value="alpha/beta hydrolase"/>
    <property type="match status" value="2"/>
</dbReference>
<dbReference type="SUPFAM" id="SSF53474">
    <property type="entry name" value="alpha/beta-Hydrolases"/>
    <property type="match status" value="1"/>
</dbReference>
<dbReference type="EMBL" id="ML996693">
    <property type="protein sequence ID" value="KAF2401392.1"/>
    <property type="molecule type" value="Genomic_DNA"/>
</dbReference>
<evidence type="ECO:0000313" key="1">
    <source>
        <dbReference type="EMBL" id="KAF2401392.1"/>
    </source>
</evidence>
<dbReference type="Proteomes" id="UP000799640">
    <property type="component" value="Unassembled WGS sequence"/>
</dbReference>
<evidence type="ECO:0008006" key="3">
    <source>
        <dbReference type="Google" id="ProtNLM"/>
    </source>
</evidence>
<proteinExistence type="predicted"/>
<gene>
    <name evidence="1" type="ORF">EJ06DRAFT_548474</name>
</gene>
<protein>
    <recommendedName>
        <fullName evidence="3">Alpha/beta-hydrolase</fullName>
    </recommendedName>
</protein>
<keyword evidence="2" id="KW-1185">Reference proteome</keyword>
<organism evidence="1 2">
    <name type="scientific">Trichodelitschia bisporula</name>
    <dbReference type="NCBI Taxonomy" id="703511"/>
    <lineage>
        <taxon>Eukaryota</taxon>
        <taxon>Fungi</taxon>
        <taxon>Dikarya</taxon>
        <taxon>Ascomycota</taxon>
        <taxon>Pezizomycotina</taxon>
        <taxon>Dothideomycetes</taxon>
        <taxon>Dothideomycetes incertae sedis</taxon>
        <taxon>Phaeotrichales</taxon>
        <taxon>Phaeotrichaceae</taxon>
        <taxon>Trichodelitschia</taxon>
    </lineage>
</organism>
<dbReference type="AlphaFoldDB" id="A0A6G1HZF8"/>
<name>A0A6G1HZF8_9PEZI</name>
<sequence length="260" mass="29039">MDMPFPQHFAADYVTQQAAQDISGFKVDQWVDIYRPRDPNIDPPQRPLWIVYVHGGAWRDPTQTMGEILPFLQLLYRDEGFRCVDQGWVENVVGVASINYPLSAYPGSGEEGVRHPEHLTYLQTALQFFCGATMLFQLAVGVEGGFRNHAPGIGRPVALVGLAGIYDLPAFAVRGKVNREIVEGAFGPDEEVWRRMSPVAGRVDVEKDRDGKEVERRVDAPRTLRKNRLKNNASHNELASMLSTDRSATTFLKIVCVVAS</sequence>